<gene>
    <name evidence="1" type="ORF">ACAOBT_LOCUS28784</name>
</gene>
<dbReference type="EMBL" id="CAKOFQ010007661">
    <property type="protein sequence ID" value="CAH2005861.1"/>
    <property type="molecule type" value="Genomic_DNA"/>
</dbReference>
<evidence type="ECO:0000313" key="2">
    <source>
        <dbReference type="Proteomes" id="UP001152888"/>
    </source>
</evidence>
<keyword evidence="2" id="KW-1185">Reference proteome</keyword>
<proteinExistence type="predicted"/>
<evidence type="ECO:0000313" key="1">
    <source>
        <dbReference type="EMBL" id="CAH2005861.1"/>
    </source>
</evidence>
<reference evidence="1" key="1">
    <citation type="submission" date="2022-03" db="EMBL/GenBank/DDBJ databases">
        <authorList>
            <person name="Sayadi A."/>
        </authorList>
    </citation>
    <scope>NUCLEOTIDE SEQUENCE</scope>
</reference>
<dbReference type="AlphaFoldDB" id="A0A9P0LUK1"/>
<name>A0A9P0LUK1_ACAOB</name>
<protein>
    <submittedName>
        <fullName evidence="1">Uncharacterized protein</fullName>
    </submittedName>
</protein>
<comment type="caution">
    <text evidence="1">The sequence shown here is derived from an EMBL/GenBank/DDBJ whole genome shotgun (WGS) entry which is preliminary data.</text>
</comment>
<accession>A0A9P0LUK1</accession>
<organism evidence="1 2">
    <name type="scientific">Acanthoscelides obtectus</name>
    <name type="common">Bean weevil</name>
    <name type="synonym">Bruchus obtectus</name>
    <dbReference type="NCBI Taxonomy" id="200917"/>
    <lineage>
        <taxon>Eukaryota</taxon>
        <taxon>Metazoa</taxon>
        <taxon>Ecdysozoa</taxon>
        <taxon>Arthropoda</taxon>
        <taxon>Hexapoda</taxon>
        <taxon>Insecta</taxon>
        <taxon>Pterygota</taxon>
        <taxon>Neoptera</taxon>
        <taxon>Endopterygota</taxon>
        <taxon>Coleoptera</taxon>
        <taxon>Polyphaga</taxon>
        <taxon>Cucujiformia</taxon>
        <taxon>Chrysomeloidea</taxon>
        <taxon>Chrysomelidae</taxon>
        <taxon>Bruchinae</taxon>
        <taxon>Bruchini</taxon>
        <taxon>Acanthoscelides</taxon>
    </lineage>
</organism>
<dbReference type="PANTHER" id="PTHR10773:SF19">
    <property type="match status" value="1"/>
</dbReference>
<dbReference type="OrthoDB" id="6777760at2759"/>
<dbReference type="Proteomes" id="UP001152888">
    <property type="component" value="Unassembled WGS sequence"/>
</dbReference>
<sequence>MFVVHEISLKRAAILLGKLLSSDCCEKAENDSDVISEVLEKIIDYAEKECPFNYHGIENSHFSDCDPNYVPTDDSAESADEAQHVNNNKPKLKRKMAIKNKECKKRLRKDNEWMDNKAKKQLNLGNKHENRVECTKSILEPMELSLQLYGSIGKFNIAFFKPKKDQCQLCTAYKDADNDIKLNMQEQYDQHLANKGAVRNLKDVDKELATNDKSLCVACFDLQKVLVTPPSEVSTLHYKTKIATYNFTVYDIEYGAYKEKTLSKEEIAKKSLNRQRGDWKKLKMILFCWRSTKKRND</sequence>
<dbReference type="PANTHER" id="PTHR10773">
    <property type="entry name" value="DNA-DIRECTED RNA POLYMERASES I, II, AND III SUBUNIT RPABC2"/>
    <property type="match status" value="1"/>
</dbReference>